<keyword evidence="4 10" id="KW-0256">Endoplasmic reticulum</keyword>
<feature type="binding site" evidence="10">
    <location>
        <begin position="484"/>
        <end position="486"/>
    </location>
    <ligand>
        <name>FAD</name>
        <dbReference type="ChEBI" id="CHEBI:57692"/>
    </ligand>
</feature>
<comment type="similarity">
    <text evidence="10">Belongs to the NADPH--cytochrome P450 reductase family.</text>
</comment>
<dbReference type="GO" id="GO:0005829">
    <property type="term" value="C:cytosol"/>
    <property type="evidence" value="ECO:0007669"/>
    <property type="project" value="TreeGrafter"/>
</dbReference>
<evidence type="ECO:0000256" key="4">
    <source>
        <dbReference type="ARBA" id="ARBA00022824"/>
    </source>
</evidence>
<dbReference type="PROSITE" id="PS51384">
    <property type="entry name" value="FAD_FR"/>
    <property type="match status" value="1"/>
</dbReference>
<dbReference type="Proteomes" id="UP001196413">
    <property type="component" value="Unassembled WGS sequence"/>
</dbReference>
<dbReference type="SUPFAM" id="SSF63380">
    <property type="entry name" value="Riboflavin synthase domain-like"/>
    <property type="match status" value="1"/>
</dbReference>
<dbReference type="InterPro" id="IPR017927">
    <property type="entry name" value="FAD-bd_FR_type"/>
</dbReference>
<keyword evidence="2 10" id="KW-0288">FMN</keyword>
<comment type="function">
    <text evidence="10">This enzyme is required for electron transfer from NADP to cytochrome P450 in microsomes. It can also provide electron transfer to heme oxygenase and cytochrome B5.</text>
</comment>
<dbReference type="InterPro" id="IPR023208">
    <property type="entry name" value="P450R"/>
</dbReference>
<feature type="binding site" evidence="10">
    <location>
        <position position="490"/>
    </location>
    <ligand>
        <name>FAD</name>
        <dbReference type="ChEBI" id="CHEBI:57692"/>
    </ligand>
</feature>
<organism evidence="14 15">
    <name type="scientific">Parelaphostrongylus tenuis</name>
    <name type="common">Meningeal worm</name>
    <dbReference type="NCBI Taxonomy" id="148309"/>
    <lineage>
        <taxon>Eukaryota</taxon>
        <taxon>Metazoa</taxon>
        <taxon>Ecdysozoa</taxon>
        <taxon>Nematoda</taxon>
        <taxon>Chromadorea</taxon>
        <taxon>Rhabditida</taxon>
        <taxon>Rhabditina</taxon>
        <taxon>Rhabditomorpha</taxon>
        <taxon>Strongyloidea</taxon>
        <taxon>Metastrongylidae</taxon>
        <taxon>Parelaphostrongylus</taxon>
    </lineage>
</organism>
<dbReference type="PROSITE" id="PS50902">
    <property type="entry name" value="FLAVODOXIN_LIKE"/>
    <property type="match status" value="1"/>
</dbReference>
<dbReference type="SUPFAM" id="SSF52218">
    <property type="entry name" value="Flavoproteins"/>
    <property type="match status" value="1"/>
</dbReference>
<comment type="caution">
    <text evidence="14">The sequence shown here is derived from an EMBL/GenBank/DDBJ whole genome shotgun (WGS) entry which is preliminary data.</text>
</comment>
<dbReference type="GO" id="GO:0050660">
    <property type="term" value="F:flavin adenine dinucleotide binding"/>
    <property type="evidence" value="ECO:0007669"/>
    <property type="project" value="UniProtKB-UniRule"/>
</dbReference>
<dbReference type="CDD" id="cd06204">
    <property type="entry name" value="CYPOR"/>
    <property type="match status" value="1"/>
</dbReference>
<keyword evidence="3 10" id="KW-0812">Transmembrane</keyword>
<dbReference type="Gene3D" id="1.20.990.10">
    <property type="entry name" value="NADPH-cytochrome p450 Reductase, Chain A, domain 3"/>
    <property type="match status" value="1"/>
</dbReference>
<keyword evidence="9 10" id="KW-0472">Membrane</keyword>
<dbReference type="GO" id="GO:0010181">
    <property type="term" value="F:FMN binding"/>
    <property type="evidence" value="ECO:0007669"/>
    <property type="project" value="UniProtKB-UniRule"/>
</dbReference>
<dbReference type="InterPro" id="IPR029039">
    <property type="entry name" value="Flavoprotein-like_sf"/>
</dbReference>
<dbReference type="PIRSF" id="PIRSF000208">
    <property type="entry name" value="P450R"/>
    <property type="match status" value="1"/>
</dbReference>
<keyword evidence="1 10" id="KW-0285">Flavoprotein</keyword>
<comment type="catalytic activity">
    <reaction evidence="10 11">
        <text>2 oxidized [cytochrome P450] + NADPH = 2 reduced [cytochrome P450] + NADP(+) + H(+)</text>
        <dbReference type="Rhea" id="RHEA:24040"/>
        <dbReference type="Rhea" id="RHEA-COMP:14627"/>
        <dbReference type="Rhea" id="RHEA-COMP:14628"/>
        <dbReference type="ChEBI" id="CHEBI:15378"/>
        <dbReference type="ChEBI" id="CHEBI:55376"/>
        <dbReference type="ChEBI" id="CHEBI:57783"/>
        <dbReference type="ChEBI" id="CHEBI:58349"/>
        <dbReference type="ChEBI" id="CHEBI:60344"/>
        <dbReference type="EC" id="1.6.2.4"/>
    </reaction>
</comment>
<dbReference type="InterPro" id="IPR017938">
    <property type="entry name" value="Riboflavin_synthase-like_b-brl"/>
</dbReference>
<dbReference type="InterPro" id="IPR023173">
    <property type="entry name" value="NADPH_Cyt_P450_Rdtase_alpha"/>
</dbReference>
<sequence length="682" mass="78424">MEVLVAPAQVTRRSAGRQLIQRMWDWLISQLDVMDMIILAALMIGGLYFLVRNRLGGGQSRSTTNITPISTSIKQRDMSFIARMKNENRQVLIMYGSQTGTAEELSTRLSKDFSRYAKKALVVDPEEIDVDDMARLPETSNCLLVLCMATYGEGDPTDNAQQLYEYITTTDTNFSGVKYAVFGLGNKTYEHFNAVGKLIDKRLEELGAERIFPLGLGDDDANLEEDFMRWREAFLPTVAQQFGWELNTDAETLRQYRLELIDHNANITLFKGEYGRLGAFERLRPPFDQKNPFPATVAVNRELHTSNSERSCRHIEFVVEGSRIRYEAGDHLAVFPTNDPDLVQAMISLLDFDPEQAFRLINVDEESSKRNPFPCPCTYRTALTHYVDICAPLKSHVLKAISEYCSDNQEKAYLELLSTANEEGLKEYSQYIVKEHRSIIDVLRAHPSCKPPIEYLLELLPRLQARYYSIASSPKHQDNRIAICCIVTRYTIGDRLIKGVCTNYLLGKEVNDRTPVFVRKSQMRLPHRSTTPVIMIGPGTGFAPFRAFIQERKFQKDQGREMGPMMLYYGCRHPDHDYIYREEIEQMVEDGVITDLYCAFSRAQEYKIYVQDRLWESREKVWSAVEAGAHIYVCGDARNMARDVQNTLQRIFRETGCKSEEEASKLLKDLERQRRYQADVWS</sequence>
<dbReference type="PRINTS" id="PR00369">
    <property type="entry name" value="FLAVODOXIN"/>
</dbReference>
<evidence type="ECO:0000256" key="9">
    <source>
        <dbReference type="ARBA" id="ARBA00023136"/>
    </source>
</evidence>
<evidence type="ECO:0000259" key="13">
    <source>
        <dbReference type="PROSITE" id="PS51384"/>
    </source>
</evidence>
<feature type="binding site" evidence="10">
    <location>
        <begin position="149"/>
        <end position="152"/>
    </location>
    <ligand>
        <name>FMN</name>
        <dbReference type="ChEBI" id="CHEBI:58210"/>
    </ligand>
</feature>
<feature type="binding site" evidence="10">
    <location>
        <position position="643"/>
    </location>
    <ligand>
        <name>NADP(+)</name>
        <dbReference type="ChEBI" id="CHEBI:58349"/>
    </ligand>
</feature>
<dbReference type="FunFam" id="3.40.50.80:FF:000001">
    <property type="entry name" value="NADPH--cytochrome P450 reductase 1"/>
    <property type="match status" value="1"/>
</dbReference>
<feature type="domain" description="Flavodoxin-like" evidence="12">
    <location>
        <begin position="91"/>
        <end position="235"/>
    </location>
</feature>
<feature type="binding site" evidence="10">
    <location>
        <begin position="607"/>
        <end position="611"/>
    </location>
    <ligand>
        <name>NADP(+)</name>
        <dbReference type="ChEBI" id="CHEBI:58349"/>
    </ligand>
</feature>
<dbReference type="AlphaFoldDB" id="A0AAD5RBE4"/>
<feature type="binding site" evidence="10">
    <location>
        <position position="219"/>
    </location>
    <ligand>
        <name>FMN</name>
        <dbReference type="ChEBI" id="CHEBI:58210"/>
    </ligand>
</feature>
<dbReference type="InterPro" id="IPR001433">
    <property type="entry name" value="OxRdtase_FAD/NAD-bd"/>
</dbReference>
<dbReference type="Gene3D" id="3.40.50.360">
    <property type="match status" value="1"/>
</dbReference>
<feature type="binding site" evidence="10">
    <location>
        <position position="681"/>
    </location>
    <ligand>
        <name>FAD</name>
        <dbReference type="ChEBI" id="CHEBI:57692"/>
    </ligand>
</feature>
<dbReference type="EMBL" id="JAHQIW010007199">
    <property type="protein sequence ID" value="KAJ1372873.1"/>
    <property type="molecule type" value="Genomic_DNA"/>
</dbReference>
<dbReference type="FunFam" id="3.40.50.360:FF:000036">
    <property type="entry name" value="NADPH--cytochrome P450 reductase"/>
    <property type="match status" value="1"/>
</dbReference>
<dbReference type="SUPFAM" id="SSF52343">
    <property type="entry name" value="Ferredoxin reductase-like, C-terminal NADP-linked domain"/>
    <property type="match status" value="1"/>
</dbReference>
<comment type="caution">
    <text evidence="10">Lacks conserved residue(s) required for the propagation of feature annotation.</text>
</comment>
<evidence type="ECO:0000256" key="11">
    <source>
        <dbReference type="PIRNR" id="PIRNR000208"/>
    </source>
</evidence>
<dbReference type="PANTHER" id="PTHR19384">
    <property type="entry name" value="NITRIC OXIDE SYNTHASE-RELATED"/>
    <property type="match status" value="1"/>
</dbReference>
<evidence type="ECO:0000259" key="12">
    <source>
        <dbReference type="PROSITE" id="PS50902"/>
    </source>
</evidence>
<keyword evidence="8 10" id="KW-0560">Oxidoreductase</keyword>
<evidence type="ECO:0000256" key="2">
    <source>
        <dbReference type="ARBA" id="ARBA00022643"/>
    </source>
</evidence>
<dbReference type="InterPro" id="IPR001709">
    <property type="entry name" value="Flavoprot_Pyr_Nucl_cyt_Rdtase"/>
</dbReference>
<dbReference type="Gene3D" id="3.40.50.80">
    <property type="entry name" value="Nucleotide-binding domain of ferredoxin-NADP reductase (FNR) module"/>
    <property type="match status" value="1"/>
</dbReference>
<keyword evidence="5 10" id="KW-0274">FAD</keyword>
<dbReference type="GO" id="GO:0050661">
    <property type="term" value="F:NADP binding"/>
    <property type="evidence" value="ECO:0007669"/>
    <property type="project" value="UniProtKB-UniRule"/>
</dbReference>
<dbReference type="Gene3D" id="2.40.30.10">
    <property type="entry name" value="Translation factors"/>
    <property type="match status" value="1"/>
</dbReference>
<dbReference type="PANTHER" id="PTHR19384:SF17">
    <property type="entry name" value="NADPH--CYTOCHROME P450 REDUCTASE"/>
    <property type="match status" value="1"/>
</dbReference>
<dbReference type="FunFam" id="1.20.990.10:FF:000001">
    <property type="entry name" value="NADPH--cytochrome P450 reductase"/>
    <property type="match status" value="1"/>
</dbReference>
<feature type="binding site" evidence="10">
    <location>
        <begin position="97"/>
        <end position="102"/>
    </location>
    <ligand>
        <name>FMN</name>
        <dbReference type="ChEBI" id="CHEBI:58210"/>
    </ligand>
</feature>
<feature type="transmembrane region" description="Helical" evidence="10">
    <location>
        <begin position="33"/>
        <end position="51"/>
    </location>
</feature>
<gene>
    <name evidence="14" type="ORF">KIN20_035163</name>
</gene>
<comment type="subcellular location">
    <subcellularLocation>
        <location evidence="10">Endoplasmic reticulum membrane</location>
        <topology evidence="10">Single-pass membrane protein</topology>
        <orientation evidence="10">Cytoplasmic side</orientation>
    </subcellularLocation>
</comment>
<evidence type="ECO:0000256" key="6">
    <source>
        <dbReference type="ARBA" id="ARBA00022857"/>
    </source>
</evidence>
<feature type="binding site" evidence="10">
    <location>
        <position position="540"/>
    </location>
    <ligand>
        <name>NADP(+)</name>
        <dbReference type="ChEBI" id="CHEBI:58349"/>
    </ligand>
</feature>
<evidence type="ECO:0000313" key="14">
    <source>
        <dbReference type="EMBL" id="KAJ1372873.1"/>
    </source>
</evidence>
<keyword evidence="7 10" id="KW-1133">Transmembrane helix</keyword>
<dbReference type="Pfam" id="PF00667">
    <property type="entry name" value="FAD_binding_1"/>
    <property type="match status" value="1"/>
</dbReference>
<evidence type="ECO:0000256" key="7">
    <source>
        <dbReference type="ARBA" id="ARBA00022989"/>
    </source>
</evidence>
<evidence type="ECO:0000256" key="5">
    <source>
        <dbReference type="ARBA" id="ARBA00022827"/>
    </source>
</evidence>
<feature type="binding site" evidence="10">
    <location>
        <begin position="601"/>
        <end position="602"/>
    </location>
    <ligand>
        <name>NADP(+)</name>
        <dbReference type="ChEBI" id="CHEBI:58349"/>
    </ligand>
</feature>
<evidence type="ECO:0000256" key="8">
    <source>
        <dbReference type="ARBA" id="ARBA00023002"/>
    </source>
</evidence>
<feature type="binding site" evidence="10">
    <location>
        <position position="310"/>
    </location>
    <ligand>
        <name>NADP(+)</name>
        <dbReference type="ChEBI" id="CHEBI:58349"/>
    </ligand>
</feature>
<name>A0AAD5RBE4_PARTN</name>
<evidence type="ECO:0000256" key="3">
    <source>
        <dbReference type="ARBA" id="ARBA00022692"/>
    </source>
</evidence>
<dbReference type="GO" id="GO:0009725">
    <property type="term" value="P:response to hormone"/>
    <property type="evidence" value="ECO:0007669"/>
    <property type="project" value="TreeGrafter"/>
</dbReference>
<comment type="cofactor">
    <cofactor evidence="10">
        <name>FAD</name>
        <dbReference type="ChEBI" id="CHEBI:57692"/>
    </cofactor>
    <text evidence="10">Binds 1 FAD per monomer.</text>
</comment>
<comment type="similarity">
    <text evidence="10 11">In the C-terminal section; belongs to the flavoprotein pyridine nucleotide cytochrome reductase family.</text>
</comment>
<feature type="domain" description="FAD-binding FR-type" evidence="13">
    <location>
        <begin position="290"/>
        <end position="526"/>
    </location>
</feature>
<evidence type="ECO:0000313" key="15">
    <source>
        <dbReference type="Proteomes" id="UP001196413"/>
    </source>
</evidence>
<dbReference type="InterPro" id="IPR003097">
    <property type="entry name" value="CysJ-like_FAD-binding"/>
</dbReference>
<comment type="similarity">
    <text evidence="10">In the N-terminal section; belongs to the flavodoxin family.</text>
</comment>
<evidence type="ECO:0000256" key="10">
    <source>
        <dbReference type="HAMAP-Rule" id="MF_03212"/>
    </source>
</evidence>
<dbReference type="PRINTS" id="PR00371">
    <property type="entry name" value="FPNCR"/>
</dbReference>
<feature type="binding site" evidence="10">
    <location>
        <begin position="184"/>
        <end position="193"/>
    </location>
    <ligand>
        <name>FMN</name>
        <dbReference type="ChEBI" id="CHEBI:58210"/>
    </ligand>
</feature>
<dbReference type="GO" id="GO:0003958">
    <property type="term" value="F:NADPH-hemoprotein reductase activity"/>
    <property type="evidence" value="ECO:0007669"/>
    <property type="project" value="UniProtKB-UniRule"/>
</dbReference>
<dbReference type="GO" id="GO:0005789">
    <property type="term" value="C:endoplasmic reticulum membrane"/>
    <property type="evidence" value="ECO:0007669"/>
    <property type="project" value="UniProtKB-SubCell"/>
</dbReference>
<accession>A0AAD5RBE4</accession>
<evidence type="ECO:0000256" key="1">
    <source>
        <dbReference type="ARBA" id="ARBA00022630"/>
    </source>
</evidence>
<dbReference type="InterPro" id="IPR039261">
    <property type="entry name" value="FNR_nucleotide-bd"/>
</dbReference>
<dbReference type="HAMAP" id="MF_03212">
    <property type="entry name" value="NCPR"/>
    <property type="match status" value="1"/>
</dbReference>
<feature type="binding site" evidence="10">
    <location>
        <begin position="499"/>
        <end position="502"/>
    </location>
    <ligand>
        <name>FAD</name>
        <dbReference type="ChEBI" id="CHEBI:57692"/>
    </ligand>
</feature>
<comment type="cofactor">
    <cofactor evidence="10">
        <name>FMN</name>
        <dbReference type="ChEBI" id="CHEBI:58210"/>
    </cofactor>
    <text evidence="10">Binds 1 FMN per monomer.</text>
</comment>
<dbReference type="InterPro" id="IPR001094">
    <property type="entry name" value="Flavdoxin-like"/>
</dbReference>
<dbReference type="Pfam" id="PF00175">
    <property type="entry name" value="NAD_binding_1"/>
    <property type="match status" value="1"/>
</dbReference>
<feature type="binding site" evidence="10">
    <location>
        <begin position="466"/>
        <end position="469"/>
    </location>
    <ligand>
        <name>FAD</name>
        <dbReference type="ChEBI" id="CHEBI:57692"/>
    </ligand>
</feature>
<reference evidence="14" key="1">
    <citation type="submission" date="2021-06" db="EMBL/GenBank/DDBJ databases">
        <title>Parelaphostrongylus tenuis whole genome reference sequence.</title>
        <authorList>
            <person name="Garwood T.J."/>
            <person name="Larsen P.A."/>
            <person name="Fountain-Jones N.M."/>
            <person name="Garbe J.R."/>
            <person name="Macchietto M.G."/>
            <person name="Kania S.A."/>
            <person name="Gerhold R.W."/>
            <person name="Richards J.E."/>
            <person name="Wolf T.M."/>
        </authorList>
    </citation>
    <scope>NUCLEOTIDE SEQUENCE</scope>
    <source>
        <strain evidence="14">MNPRO001-30</strain>
        <tissue evidence="14">Meninges</tissue>
    </source>
</reference>
<proteinExistence type="inferred from homology"/>
<keyword evidence="15" id="KW-1185">Reference proteome</keyword>
<dbReference type="Pfam" id="PF00258">
    <property type="entry name" value="Flavodoxin_1"/>
    <property type="match status" value="1"/>
</dbReference>
<keyword evidence="6 10" id="KW-0521">NADP</keyword>
<protein>
    <recommendedName>
        <fullName evidence="10 11">NADPH--cytochrome P450 reductase</fullName>
        <shortName evidence="10">CPR</shortName>
        <shortName evidence="10">P450R</shortName>
        <ecNumber evidence="10 11">1.6.2.4</ecNumber>
    </recommendedName>
</protein>
<dbReference type="InterPro" id="IPR008254">
    <property type="entry name" value="Flavodoxin/NO_synth"/>
</dbReference>
<dbReference type="EC" id="1.6.2.4" evidence="10 11"/>